<keyword evidence="8" id="KW-1185">Reference proteome</keyword>
<dbReference type="RefSeq" id="WP_204701509.1">
    <property type="nucleotide sequence ID" value="NZ_JAFBDQ010000006.1"/>
</dbReference>
<dbReference type="AlphaFoldDB" id="A0A938XS83"/>
<dbReference type="Proteomes" id="UP000774000">
    <property type="component" value="Unassembled WGS sequence"/>
</dbReference>
<comment type="cofactor">
    <cofactor evidence="1 4">
        <name>Mg(2+)</name>
        <dbReference type="ChEBI" id="CHEBI:18420"/>
    </cofactor>
</comment>
<dbReference type="GO" id="GO:0005829">
    <property type="term" value="C:cytosol"/>
    <property type="evidence" value="ECO:0007669"/>
    <property type="project" value="TreeGrafter"/>
</dbReference>
<evidence type="ECO:0000259" key="6">
    <source>
        <dbReference type="PROSITE" id="PS51462"/>
    </source>
</evidence>
<feature type="binding site" evidence="4">
    <location>
        <position position="95"/>
    </location>
    <ligand>
        <name>Mg(2+)</name>
        <dbReference type="ChEBI" id="CHEBI:18420"/>
        <label>1</label>
    </ligand>
</feature>
<dbReference type="GO" id="GO:0046872">
    <property type="term" value="F:metal ion binding"/>
    <property type="evidence" value="ECO:0007669"/>
    <property type="project" value="UniProtKB-KW"/>
</dbReference>
<keyword evidence="3 7" id="KW-0378">Hydrolase</keyword>
<dbReference type="EC" id="3.6.1.13" evidence="7"/>
<dbReference type="PANTHER" id="PTHR11839:SF18">
    <property type="entry name" value="NUDIX HYDROLASE DOMAIN-CONTAINING PROTEIN"/>
    <property type="match status" value="1"/>
</dbReference>
<dbReference type="PROSITE" id="PS51462">
    <property type="entry name" value="NUDIX"/>
    <property type="match status" value="1"/>
</dbReference>
<dbReference type="EMBL" id="JAFBDQ010000006">
    <property type="protein sequence ID" value="MBM7556741.1"/>
    <property type="molecule type" value="Genomic_DNA"/>
</dbReference>
<evidence type="ECO:0000256" key="5">
    <source>
        <dbReference type="PIRSR" id="PIRSR604385-3"/>
    </source>
</evidence>
<dbReference type="GO" id="GO:0006753">
    <property type="term" value="P:nucleoside phosphate metabolic process"/>
    <property type="evidence" value="ECO:0007669"/>
    <property type="project" value="TreeGrafter"/>
</dbReference>
<proteinExistence type="predicted"/>
<dbReference type="Pfam" id="PF00293">
    <property type="entry name" value="NUDIX"/>
    <property type="match status" value="1"/>
</dbReference>
<dbReference type="GO" id="GO:0047631">
    <property type="term" value="F:ADP-ribose diphosphatase activity"/>
    <property type="evidence" value="ECO:0007669"/>
    <property type="project" value="UniProtKB-EC"/>
</dbReference>
<comment type="subunit">
    <text evidence="2">Homodimer.</text>
</comment>
<evidence type="ECO:0000256" key="2">
    <source>
        <dbReference type="ARBA" id="ARBA00011738"/>
    </source>
</evidence>
<dbReference type="Gene3D" id="3.90.79.10">
    <property type="entry name" value="Nucleoside Triphosphate Pyrophosphohydrolase"/>
    <property type="match status" value="1"/>
</dbReference>
<feature type="domain" description="Nudix hydrolase" evidence="6">
    <location>
        <begin position="41"/>
        <end position="168"/>
    </location>
</feature>
<feature type="binding site" evidence="4">
    <location>
        <position position="139"/>
    </location>
    <ligand>
        <name>Mg(2+)</name>
        <dbReference type="ChEBI" id="CHEBI:18420"/>
        <label>1</label>
    </ligand>
</feature>
<dbReference type="InterPro" id="IPR020084">
    <property type="entry name" value="NUDIX_hydrolase_CS"/>
</dbReference>
<dbReference type="FunFam" id="3.90.79.10:FF:000024">
    <property type="entry name" value="ADP-ribose pyrophosphatase"/>
    <property type="match status" value="1"/>
</dbReference>
<comment type="caution">
    <text evidence="7">The sequence shown here is derived from an EMBL/GenBank/DDBJ whole genome shotgun (WGS) entry which is preliminary data.</text>
</comment>
<dbReference type="InterPro" id="IPR000086">
    <property type="entry name" value="NUDIX_hydrolase_dom"/>
</dbReference>
<dbReference type="PANTHER" id="PTHR11839">
    <property type="entry name" value="UDP/ADP-SUGAR PYROPHOSPHATASE"/>
    <property type="match status" value="1"/>
</dbReference>
<dbReference type="PROSITE" id="PS00893">
    <property type="entry name" value="NUDIX_BOX"/>
    <property type="match status" value="1"/>
</dbReference>
<reference evidence="7" key="1">
    <citation type="submission" date="2021-01" db="EMBL/GenBank/DDBJ databases">
        <title>Genomic Encyclopedia of Type Strains, Phase IV (KMG-IV): sequencing the most valuable type-strain genomes for metagenomic binning, comparative biology and taxonomic classification.</title>
        <authorList>
            <person name="Goeker M."/>
        </authorList>
    </citation>
    <scope>NUCLEOTIDE SEQUENCE</scope>
    <source>
        <strain evidence="7">DSM 23230</strain>
    </source>
</reference>
<feature type="binding site" evidence="4">
    <location>
        <position position="75"/>
    </location>
    <ligand>
        <name>Mg(2+)</name>
        <dbReference type="ChEBI" id="CHEBI:18420"/>
        <label>1</label>
    </ligand>
</feature>
<protein>
    <submittedName>
        <fullName evidence="7">ADP-ribose pyrophosphatase</fullName>
        <ecNumber evidence="7">3.6.1.13</ecNumber>
    </submittedName>
</protein>
<dbReference type="InterPro" id="IPR015797">
    <property type="entry name" value="NUDIX_hydrolase-like_dom_sf"/>
</dbReference>
<name>A0A938XS83_9FIRM</name>
<dbReference type="GO" id="GO:0019693">
    <property type="term" value="P:ribose phosphate metabolic process"/>
    <property type="evidence" value="ECO:0007669"/>
    <property type="project" value="TreeGrafter"/>
</dbReference>
<organism evidence="7 8">
    <name type="scientific">Halanaerobacter jeridensis</name>
    <dbReference type="NCBI Taxonomy" id="706427"/>
    <lineage>
        <taxon>Bacteria</taxon>
        <taxon>Bacillati</taxon>
        <taxon>Bacillota</taxon>
        <taxon>Clostridia</taxon>
        <taxon>Halanaerobiales</taxon>
        <taxon>Halobacteroidaceae</taxon>
        <taxon>Halanaerobacter</taxon>
    </lineage>
</organism>
<evidence type="ECO:0000256" key="3">
    <source>
        <dbReference type="ARBA" id="ARBA00022801"/>
    </source>
</evidence>
<evidence type="ECO:0000313" key="7">
    <source>
        <dbReference type="EMBL" id="MBM7556741.1"/>
    </source>
</evidence>
<dbReference type="SUPFAM" id="SSF55811">
    <property type="entry name" value="Nudix"/>
    <property type="match status" value="1"/>
</dbReference>
<evidence type="ECO:0000256" key="1">
    <source>
        <dbReference type="ARBA" id="ARBA00001946"/>
    </source>
</evidence>
<gene>
    <name evidence="7" type="ORF">JOC47_001592</name>
</gene>
<dbReference type="NCBIfam" id="TIGR00052">
    <property type="entry name" value="nudix-type nucleoside diphosphatase, YffH/AdpP family"/>
    <property type="match status" value="1"/>
</dbReference>
<accession>A0A938XS83</accession>
<sequence length="180" mass="20602">MNNLTEKTLGVEDIYQGQVVNLKVKEVELPDGQISTREVVEHNGGAVVIPYHQGQVILIKQFRKAAEEVLYELPAGMLEEDEEPSNCAQRELEEETGYRATSLEKVSQFYTSPGFTSEELHLYLATDLTEYEQQMDEHEFVEVEEISIEKIEKKLASGQFKDAKTIIGLQYLLQNYKKIK</sequence>
<evidence type="ECO:0000313" key="8">
    <source>
        <dbReference type="Proteomes" id="UP000774000"/>
    </source>
</evidence>
<feature type="short sequence motif" description="Nudix box" evidence="5">
    <location>
        <begin position="76"/>
        <end position="98"/>
    </location>
</feature>
<keyword evidence="4" id="KW-0460">Magnesium</keyword>
<keyword evidence="4" id="KW-0479">Metal-binding</keyword>
<dbReference type="CDD" id="cd03424">
    <property type="entry name" value="NUDIX_ADPRase_Nudt5_UGPPase_Nudt14"/>
    <property type="match status" value="1"/>
</dbReference>
<evidence type="ECO:0000256" key="4">
    <source>
        <dbReference type="PIRSR" id="PIRSR604385-2"/>
    </source>
</evidence>
<dbReference type="InterPro" id="IPR004385">
    <property type="entry name" value="NDP_pyrophosphatase"/>
</dbReference>
<feature type="binding site" evidence="4">
    <location>
        <position position="91"/>
    </location>
    <ligand>
        <name>Mg(2+)</name>
        <dbReference type="ChEBI" id="CHEBI:18420"/>
        <label>1</label>
    </ligand>
</feature>